<protein>
    <submittedName>
        <fullName evidence="3">Sentan, cilia apical structure protein</fullName>
    </submittedName>
</protein>
<reference evidence="3" key="3">
    <citation type="submission" date="2025-09" db="UniProtKB">
        <authorList>
            <consortium name="Ensembl"/>
        </authorList>
    </citation>
    <scope>IDENTIFICATION</scope>
</reference>
<organism evidence="3 4">
    <name type="scientific">Erpetoichthys calabaricus</name>
    <name type="common">Rope fish</name>
    <name type="synonym">Calamoichthys calabaricus</name>
    <dbReference type="NCBI Taxonomy" id="27687"/>
    <lineage>
        <taxon>Eukaryota</taxon>
        <taxon>Metazoa</taxon>
        <taxon>Chordata</taxon>
        <taxon>Craniata</taxon>
        <taxon>Vertebrata</taxon>
        <taxon>Euteleostomi</taxon>
        <taxon>Actinopterygii</taxon>
        <taxon>Polypteriformes</taxon>
        <taxon>Polypteridae</taxon>
        <taxon>Erpetoichthys</taxon>
    </lineage>
</organism>
<evidence type="ECO:0000259" key="2">
    <source>
        <dbReference type="SMART" id="SM01394"/>
    </source>
</evidence>
<feature type="compositionally biased region" description="Basic residues" evidence="1">
    <location>
        <begin position="1"/>
        <end position="12"/>
    </location>
</feature>
<dbReference type="InterPro" id="IPR034325">
    <property type="entry name" value="S-100_dom"/>
</dbReference>
<dbReference type="InterPro" id="IPR011992">
    <property type="entry name" value="EF-hand-dom_pair"/>
</dbReference>
<keyword evidence="4" id="KW-1185">Reference proteome</keyword>
<dbReference type="CDD" id="cd00213">
    <property type="entry name" value="S-100"/>
    <property type="match status" value="1"/>
</dbReference>
<gene>
    <name evidence="3" type="primary">SNTN</name>
</gene>
<evidence type="ECO:0000313" key="4">
    <source>
        <dbReference type="Proteomes" id="UP000694620"/>
    </source>
</evidence>
<dbReference type="GeneTree" id="ENSGT00390000003322"/>
<feature type="region of interest" description="Disordered" evidence="1">
    <location>
        <begin position="1"/>
        <end position="26"/>
    </location>
</feature>
<dbReference type="AlphaFoldDB" id="A0A8C4SUI1"/>
<proteinExistence type="predicted"/>
<dbReference type="InterPro" id="IPR013787">
    <property type="entry name" value="S100_Ca-bd_sub"/>
</dbReference>
<dbReference type="Proteomes" id="UP000694620">
    <property type="component" value="Chromosome 18"/>
</dbReference>
<dbReference type="SUPFAM" id="SSF47473">
    <property type="entry name" value="EF-hand"/>
    <property type="match status" value="1"/>
</dbReference>
<reference evidence="3" key="1">
    <citation type="submission" date="2021-06" db="EMBL/GenBank/DDBJ databases">
        <authorList>
            <consortium name="Wellcome Sanger Institute Data Sharing"/>
        </authorList>
    </citation>
    <scope>NUCLEOTIDE SEQUENCE [LARGE SCALE GENOMIC DNA]</scope>
</reference>
<dbReference type="Gene3D" id="1.10.238.10">
    <property type="entry name" value="EF-hand"/>
    <property type="match status" value="1"/>
</dbReference>
<sequence>TKSEKKKKKKNPLKQEYEPQPGECTTQTPRPFSDLFWLFVFSHVSAFNKGTDLEKAMATAALVFYNATGPDGKLSGAQAKELLLTQFQVFTSGQENKPKYKEILADLEEKDKTLDMEDFMVLLISVMVMSDMMQQIQAVKVAS</sequence>
<feature type="domain" description="S100/CaBP-9k-type calcium binding subdomain" evidence="2">
    <location>
        <begin position="53"/>
        <end position="92"/>
    </location>
</feature>
<evidence type="ECO:0000313" key="3">
    <source>
        <dbReference type="Ensembl" id="ENSECRP00000021805.1"/>
    </source>
</evidence>
<dbReference type="SMART" id="SM01394">
    <property type="entry name" value="S_100"/>
    <property type="match status" value="1"/>
</dbReference>
<name>A0A8C4SUI1_ERPCA</name>
<evidence type="ECO:0000256" key="1">
    <source>
        <dbReference type="SAM" id="MobiDB-lite"/>
    </source>
</evidence>
<dbReference type="Ensembl" id="ENSECRT00000022275.1">
    <property type="protein sequence ID" value="ENSECRP00000021805.1"/>
    <property type="gene ID" value="ENSECRG00000014716.1"/>
</dbReference>
<reference evidence="3" key="2">
    <citation type="submission" date="2025-08" db="UniProtKB">
        <authorList>
            <consortium name="Ensembl"/>
        </authorList>
    </citation>
    <scope>IDENTIFICATION</scope>
</reference>
<accession>A0A8C4SUI1</accession>
<dbReference type="GO" id="GO:0046914">
    <property type="term" value="F:transition metal ion binding"/>
    <property type="evidence" value="ECO:0007669"/>
    <property type="project" value="InterPro"/>
</dbReference>